<evidence type="ECO:0000256" key="2">
    <source>
        <dbReference type="ARBA" id="ARBA00013932"/>
    </source>
</evidence>
<dbReference type="HAMAP" id="MF_00383">
    <property type="entry name" value="TF2B_arch"/>
    <property type="match status" value="1"/>
</dbReference>
<keyword evidence="5 11" id="KW-0863">Zinc-finger</keyword>
<proteinExistence type="inferred from homology"/>
<keyword evidence="6 10" id="KW-0862">Zinc</keyword>
<dbReference type="SMART" id="SM00385">
    <property type="entry name" value="CYCLIN"/>
    <property type="match status" value="2"/>
</dbReference>
<dbReference type="SUPFAM" id="SSF47954">
    <property type="entry name" value="Cyclin-like"/>
    <property type="match status" value="2"/>
</dbReference>
<dbReference type="PANTHER" id="PTHR11618">
    <property type="entry name" value="TRANSCRIPTION INITIATION FACTOR IIB-RELATED"/>
    <property type="match status" value="1"/>
</dbReference>
<dbReference type="GO" id="GO:0070897">
    <property type="term" value="P:transcription preinitiation complex assembly"/>
    <property type="evidence" value="ECO:0007669"/>
    <property type="project" value="InterPro"/>
</dbReference>
<evidence type="ECO:0000256" key="7">
    <source>
        <dbReference type="ARBA" id="ARBA00023015"/>
    </source>
</evidence>
<dbReference type="PRINTS" id="PR00685">
    <property type="entry name" value="TIFACTORIIB"/>
</dbReference>
<evidence type="ECO:0000256" key="5">
    <source>
        <dbReference type="ARBA" id="ARBA00022771"/>
    </source>
</evidence>
<evidence type="ECO:0000259" key="12">
    <source>
        <dbReference type="PROSITE" id="PS51134"/>
    </source>
</evidence>
<dbReference type="GO" id="GO:0097550">
    <property type="term" value="C:transcription preinitiation complex"/>
    <property type="evidence" value="ECO:0007669"/>
    <property type="project" value="TreeGrafter"/>
</dbReference>
<dbReference type="PROSITE" id="PS51134">
    <property type="entry name" value="ZF_TFIIB"/>
    <property type="match status" value="1"/>
</dbReference>
<dbReference type="PROSITE" id="PS00782">
    <property type="entry name" value="TFIIB"/>
    <property type="match status" value="1"/>
</dbReference>
<dbReference type="GO" id="GO:0003700">
    <property type="term" value="F:DNA-binding transcription factor activity"/>
    <property type="evidence" value="ECO:0007669"/>
    <property type="project" value="UniProtKB-UniRule"/>
</dbReference>
<dbReference type="Proteomes" id="UP000251717">
    <property type="component" value="Unassembled WGS sequence"/>
</dbReference>
<evidence type="ECO:0000256" key="6">
    <source>
        <dbReference type="ARBA" id="ARBA00022833"/>
    </source>
</evidence>
<dbReference type="NCBIfam" id="NF001658">
    <property type="entry name" value="PRK00423.1"/>
    <property type="match status" value="1"/>
</dbReference>
<dbReference type="InterPro" id="IPR013137">
    <property type="entry name" value="Znf_TFIIB"/>
</dbReference>
<dbReference type="InterPro" id="IPR023484">
    <property type="entry name" value="TFIIB_arc"/>
</dbReference>
<dbReference type="InterPro" id="IPR000812">
    <property type="entry name" value="TFIIB"/>
</dbReference>
<evidence type="ECO:0000256" key="11">
    <source>
        <dbReference type="PROSITE-ProRule" id="PRU00469"/>
    </source>
</evidence>
<feature type="domain" description="TFIIB-type" evidence="12">
    <location>
        <begin position="40"/>
        <end position="71"/>
    </location>
</feature>
<protein>
    <recommendedName>
        <fullName evidence="2 10">Transcription initiation factor IIB</fullName>
        <shortName evidence="10">TFIIB</shortName>
    </recommendedName>
</protein>
<dbReference type="InterPro" id="IPR023486">
    <property type="entry name" value="TFIIB_CS"/>
</dbReference>
<evidence type="ECO:0000313" key="13">
    <source>
        <dbReference type="EMBL" id="PWB85643.1"/>
    </source>
</evidence>
<feature type="binding site" evidence="10">
    <location>
        <position position="47"/>
    </location>
    <ligand>
        <name>Zn(2+)</name>
        <dbReference type="ChEBI" id="CHEBI:29105"/>
    </ligand>
</feature>
<keyword evidence="13" id="KW-0648">Protein biosynthesis</keyword>
<keyword evidence="7 10" id="KW-0805">Transcription regulation</keyword>
<dbReference type="GO" id="GO:0008270">
    <property type="term" value="F:zinc ion binding"/>
    <property type="evidence" value="ECO:0007669"/>
    <property type="project" value="UniProtKB-UniRule"/>
</dbReference>
<accession>A0A315XKV4</accession>
<keyword evidence="13" id="KW-0396">Initiation factor</keyword>
<feature type="binding site" evidence="10">
    <location>
        <position position="44"/>
    </location>
    <ligand>
        <name>Zn(2+)</name>
        <dbReference type="ChEBI" id="CHEBI:29105"/>
    </ligand>
</feature>
<reference evidence="13 14" key="1">
    <citation type="submission" date="2017-03" db="EMBL/GenBank/DDBJ databases">
        <title>Genome sequence of Methanobrevibacter thaueri.</title>
        <authorList>
            <person name="Poehlein A."/>
            <person name="Seedorf H."/>
            <person name="Daniel R."/>
        </authorList>
    </citation>
    <scope>NUCLEOTIDE SEQUENCE [LARGE SCALE GENOMIC DNA]</scope>
    <source>
        <strain evidence="13 14">DSM 11995</strain>
    </source>
</reference>
<dbReference type="Pfam" id="PF00382">
    <property type="entry name" value="TFIIB"/>
    <property type="match status" value="2"/>
</dbReference>
<dbReference type="Gene3D" id="1.10.472.10">
    <property type="entry name" value="Cyclin-like"/>
    <property type="match status" value="1"/>
</dbReference>
<feature type="repeat" description="1" evidence="10">
    <location>
        <begin position="157"/>
        <end position="240"/>
    </location>
</feature>
<feature type="binding site" evidence="10">
    <location>
        <position position="66"/>
    </location>
    <ligand>
        <name>Zn(2+)</name>
        <dbReference type="ChEBI" id="CHEBI:29105"/>
    </ligand>
</feature>
<dbReference type="PANTHER" id="PTHR11618:SF13">
    <property type="entry name" value="TRANSCRIPTION INITIATION FACTOR IIB"/>
    <property type="match status" value="1"/>
</dbReference>
<dbReference type="EMBL" id="MZGS01000025">
    <property type="protein sequence ID" value="PWB85643.1"/>
    <property type="molecule type" value="Genomic_DNA"/>
</dbReference>
<dbReference type="Gene3D" id="1.10.472.170">
    <property type="match status" value="1"/>
</dbReference>
<dbReference type="InterPro" id="IPR013150">
    <property type="entry name" value="TFIIB_cyclin"/>
</dbReference>
<dbReference type="Pfam" id="PF08271">
    <property type="entry name" value="Zn_Ribbon_TF"/>
    <property type="match status" value="1"/>
</dbReference>
<evidence type="ECO:0000256" key="4">
    <source>
        <dbReference type="ARBA" id="ARBA00022737"/>
    </source>
</evidence>
<dbReference type="GO" id="GO:0003743">
    <property type="term" value="F:translation initiation factor activity"/>
    <property type="evidence" value="ECO:0007669"/>
    <property type="project" value="UniProtKB-KW"/>
</dbReference>
<dbReference type="FunFam" id="1.10.472.10:FF:000023">
    <property type="entry name" value="Transcription initiation factor IIB"/>
    <property type="match status" value="1"/>
</dbReference>
<evidence type="ECO:0000256" key="9">
    <source>
        <dbReference type="ARBA" id="ARBA00053882"/>
    </source>
</evidence>
<comment type="function">
    <text evidence="9 10">Stabilizes TBP binding to an archaeal box-A promoter. Also responsible for recruiting RNA polymerase II to the pre-initiation complex (DNA-TBP-TFIIB).</text>
</comment>
<sequence length="338" mass="37258">MSNTIGISIPESLKGDDIIPTKTRQFNRPYRQHGLVNENETNKCPDCGSTSFTVDSARAEVICDRCGLVLDESLIDNGPEWRAFDHEQQNKRARTGAPSTFAISDKGLSTTIGSRNVDSKGRSIPERNRAQLYRIREWNKRIRVSSAAERNLAIALSEMDRLSSRLGIPRSVREDSAYIYRNAAKRNIIRGRSIDGVVAASVYTACRVCGIPRTLDEVSEASNISKKRIGKNYRFLAKELGIKLKPTSPTDYISRFASKLNLSGEVQAKAIEIINQFIGSGLSSGKGPSSIAAAALYIASILSGDRRTQSEIAQISGVTEVTIRNRYKELSEQLDSVI</sequence>
<feature type="binding site" evidence="10">
    <location>
        <position position="63"/>
    </location>
    <ligand>
        <name>Zn(2+)</name>
        <dbReference type="ChEBI" id="CHEBI:29105"/>
    </ligand>
</feature>
<keyword evidence="3 10" id="KW-0479">Metal-binding</keyword>
<gene>
    <name evidence="10" type="primary">tfb</name>
    <name evidence="13" type="ORF">MBBTH_15580</name>
</gene>
<evidence type="ECO:0000256" key="3">
    <source>
        <dbReference type="ARBA" id="ARBA00022723"/>
    </source>
</evidence>
<dbReference type="InterPro" id="IPR036915">
    <property type="entry name" value="Cyclin-like_sf"/>
</dbReference>
<comment type="similarity">
    <text evidence="1 10">Belongs to the TFIIB family.</text>
</comment>
<dbReference type="GO" id="GO:0017025">
    <property type="term" value="F:TBP-class protein binding"/>
    <property type="evidence" value="ECO:0007669"/>
    <property type="project" value="InterPro"/>
</dbReference>
<evidence type="ECO:0000313" key="14">
    <source>
        <dbReference type="Proteomes" id="UP000251717"/>
    </source>
</evidence>
<dbReference type="InterPro" id="IPR013763">
    <property type="entry name" value="Cyclin-like_dom"/>
</dbReference>
<organism evidence="13 14">
    <name type="scientific">Methanobrevibacter thaueri</name>
    <dbReference type="NCBI Taxonomy" id="190975"/>
    <lineage>
        <taxon>Archaea</taxon>
        <taxon>Methanobacteriati</taxon>
        <taxon>Methanobacteriota</taxon>
        <taxon>Methanomada group</taxon>
        <taxon>Methanobacteria</taxon>
        <taxon>Methanobacteriales</taxon>
        <taxon>Methanobacteriaceae</taxon>
        <taxon>Methanobrevibacter</taxon>
    </lineage>
</organism>
<evidence type="ECO:0000256" key="1">
    <source>
        <dbReference type="ARBA" id="ARBA00010857"/>
    </source>
</evidence>
<dbReference type="CDD" id="cd20549">
    <property type="entry name" value="CYCLIN_TFIIB_archaea_like_rpt1"/>
    <property type="match status" value="1"/>
</dbReference>
<dbReference type="AlphaFoldDB" id="A0A315XKV4"/>
<comment type="caution">
    <text evidence="13">The sequence shown here is derived from an EMBL/GenBank/DDBJ whole genome shotgun (WGS) entry which is preliminary data.</text>
</comment>
<keyword evidence="14" id="KW-1185">Reference proteome</keyword>
<keyword evidence="8 10" id="KW-0804">Transcription</keyword>
<feature type="repeat" description="2" evidence="10">
    <location>
        <begin position="251"/>
        <end position="332"/>
    </location>
</feature>
<dbReference type="FunFam" id="1.10.472.170:FF:000001">
    <property type="entry name" value="Transcription initiation factor IIB"/>
    <property type="match status" value="1"/>
</dbReference>
<keyword evidence="4 10" id="KW-0677">Repeat</keyword>
<dbReference type="SUPFAM" id="SSF57783">
    <property type="entry name" value="Zinc beta-ribbon"/>
    <property type="match status" value="1"/>
</dbReference>
<evidence type="ECO:0000256" key="8">
    <source>
        <dbReference type="ARBA" id="ARBA00023163"/>
    </source>
</evidence>
<evidence type="ECO:0000256" key="10">
    <source>
        <dbReference type="HAMAP-Rule" id="MF_00383"/>
    </source>
</evidence>
<dbReference type="CDD" id="cd20550">
    <property type="entry name" value="CYCLIN_TFIIB_archaea_like_rpt2"/>
    <property type="match status" value="1"/>
</dbReference>
<name>A0A315XKV4_9EURY</name>